<dbReference type="EMBL" id="QUTC01003985">
    <property type="protein sequence ID" value="RHY67123.1"/>
    <property type="molecule type" value="Genomic_DNA"/>
</dbReference>
<reference evidence="1 2" key="1">
    <citation type="submission" date="2018-08" db="EMBL/GenBank/DDBJ databases">
        <title>Aphanomyces genome sequencing and annotation.</title>
        <authorList>
            <person name="Minardi D."/>
            <person name="Oidtmann B."/>
            <person name="Van Der Giezen M."/>
            <person name="Studholme D.J."/>
        </authorList>
    </citation>
    <scope>NUCLEOTIDE SEQUENCE [LARGE SCALE GENOMIC DNA]</scope>
    <source>
        <strain evidence="1 2">SA</strain>
    </source>
</reference>
<gene>
    <name evidence="1" type="ORF">DYB38_006980</name>
</gene>
<dbReference type="AlphaFoldDB" id="A0A397DLT0"/>
<dbReference type="VEuPathDB" id="FungiDB:H257_13371"/>
<evidence type="ECO:0008006" key="3">
    <source>
        <dbReference type="Google" id="ProtNLM"/>
    </source>
</evidence>
<comment type="caution">
    <text evidence="1">The sequence shown here is derived from an EMBL/GenBank/DDBJ whole genome shotgun (WGS) entry which is preliminary data.</text>
</comment>
<evidence type="ECO:0000313" key="1">
    <source>
        <dbReference type="EMBL" id="RHY67123.1"/>
    </source>
</evidence>
<sequence length="657" mass="75464">MDPYVFPDSPEMQAFKDLQQRNFIEHIRQYNAQFNFTSIGTNEVKHSGSGPKTYCIQGQLTHNIGPLQPSLNRSGNLRQPSFAQIYMHTSEEQLQHRRNMFPAFSSRYTATIQRVMDLHNPLARTYATAKERLRRAEADGTSGGNLQIVLKAVGGAQARTHNLPTVAQLAVIMEGDGSEPTEGRHVVLQSLNSNRFTAIRETNPLHDALQFPLLFPMGGPGWEYTMTKTDGKSLSLRAFFNYWLQERDGDDFSDMLHRSSMLFKMYTTVGFVRYVEGRYVTSLEAITRIRCYDLQRMSHAVEVLPVHEKDQQHCTYDETHDAESVVARNQKTKLISFFLACAQGLTGIDADFMDKRLRDLRRCNEALPQPLSEDMMLGKAMFYTLKSIDNCFQHHRLSLLDYPTLPQLHEFEVFRDLGERQLLDDPRSRLYVIETSYTRAALDDVLATAATMTDEHRSFPNDPFSKMELLGYKPWYTCMEVVQNYYKFFKHVCCWTKVEAQAALKKLLQLYLLCDNRFHEQNLDGDKPRLTAAKMYIVFQRKIVEDHLRRFLHALAAAEETSPRPAGEEYPALMYMPLAAFRRMEEHSIVGVSIAYVTVETTNFPKFVQDVKECRAIIYISSSEDEEVDAKKGEADSSTSTQLSRKYIFSKNEAISC</sequence>
<organism evidence="1 2">
    <name type="scientific">Aphanomyces astaci</name>
    <name type="common">Crayfish plague agent</name>
    <dbReference type="NCBI Taxonomy" id="112090"/>
    <lineage>
        <taxon>Eukaryota</taxon>
        <taxon>Sar</taxon>
        <taxon>Stramenopiles</taxon>
        <taxon>Oomycota</taxon>
        <taxon>Saprolegniomycetes</taxon>
        <taxon>Saprolegniales</taxon>
        <taxon>Verrucalvaceae</taxon>
        <taxon>Aphanomyces</taxon>
    </lineage>
</organism>
<name>A0A397DLT0_APHAT</name>
<proteinExistence type="predicted"/>
<dbReference type="VEuPathDB" id="FungiDB:H257_02145"/>
<accession>A0A397DLT0</accession>
<evidence type="ECO:0000313" key="2">
    <source>
        <dbReference type="Proteomes" id="UP000265716"/>
    </source>
</evidence>
<protein>
    <recommendedName>
        <fullName evidence="3">Helitron helicase-like domain-containing protein</fullName>
    </recommendedName>
</protein>
<dbReference type="PANTHER" id="PTHR45786:SF74">
    <property type="entry name" value="ATP-DEPENDENT DNA HELICASE"/>
    <property type="match status" value="1"/>
</dbReference>
<dbReference type="PANTHER" id="PTHR45786">
    <property type="entry name" value="DNA BINDING PROTEIN-LIKE"/>
    <property type="match status" value="1"/>
</dbReference>
<dbReference type="Proteomes" id="UP000265716">
    <property type="component" value="Unassembled WGS sequence"/>
</dbReference>